<dbReference type="Pfam" id="PF04608">
    <property type="entry name" value="PgpA"/>
    <property type="match status" value="1"/>
</dbReference>
<name>A0A3E1NI72_9BACT</name>
<dbReference type="CDD" id="cd06971">
    <property type="entry name" value="PgpA"/>
    <property type="match status" value="1"/>
</dbReference>
<dbReference type="PANTHER" id="PTHR36305">
    <property type="entry name" value="PHOSPHATIDYLGLYCEROPHOSPHATASE A"/>
    <property type="match status" value="1"/>
</dbReference>
<dbReference type="OrthoDB" id="9804091at2"/>
<feature type="domain" description="YutG/PgpA" evidence="2">
    <location>
        <begin position="8"/>
        <end position="145"/>
    </location>
</feature>
<dbReference type="PIRSF" id="PIRSF006162">
    <property type="entry name" value="PgpA"/>
    <property type="match status" value="1"/>
</dbReference>
<dbReference type="InterPro" id="IPR036681">
    <property type="entry name" value="PgpA-like_sf"/>
</dbReference>
<organism evidence="3 4">
    <name type="scientific">Deminuibacter soli</name>
    <dbReference type="NCBI Taxonomy" id="2291815"/>
    <lineage>
        <taxon>Bacteria</taxon>
        <taxon>Pseudomonadati</taxon>
        <taxon>Bacteroidota</taxon>
        <taxon>Chitinophagia</taxon>
        <taxon>Chitinophagales</taxon>
        <taxon>Chitinophagaceae</taxon>
        <taxon>Deminuibacter</taxon>
    </lineage>
</organism>
<keyword evidence="1" id="KW-1133">Transmembrane helix</keyword>
<dbReference type="Proteomes" id="UP000261284">
    <property type="component" value="Unassembled WGS sequence"/>
</dbReference>
<protein>
    <submittedName>
        <fullName evidence="3">Phosphatidylglycerophosphatase A</fullName>
    </submittedName>
</protein>
<comment type="caution">
    <text evidence="3">The sequence shown here is derived from an EMBL/GenBank/DDBJ whole genome shotgun (WGS) entry which is preliminary data.</text>
</comment>
<proteinExistence type="predicted"/>
<keyword evidence="1" id="KW-0812">Transmembrane</keyword>
<keyword evidence="4" id="KW-1185">Reference proteome</keyword>
<dbReference type="AlphaFoldDB" id="A0A3E1NI72"/>
<dbReference type="GO" id="GO:0008962">
    <property type="term" value="F:phosphatidylglycerophosphatase activity"/>
    <property type="evidence" value="ECO:0007669"/>
    <property type="project" value="InterPro"/>
</dbReference>
<evidence type="ECO:0000259" key="2">
    <source>
        <dbReference type="Pfam" id="PF04608"/>
    </source>
</evidence>
<dbReference type="InterPro" id="IPR026037">
    <property type="entry name" value="PgpA"/>
</dbReference>
<feature type="transmembrane region" description="Helical" evidence="1">
    <location>
        <begin position="85"/>
        <end position="107"/>
    </location>
</feature>
<evidence type="ECO:0000313" key="3">
    <source>
        <dbReference type="EMBL" id="RFM27619.1"/>
    </source>
</evidence>
<evidence type="ECO:0000256" key="1">
    <source>
        <dbReference type="SAM" id="Phobius"/>
    </source>
</evidence>
<dbReference type="SUPFAM" id="SSF101307">
    <property type="entry name" value="YutG-like"/>
    <property type="match status" value="1"/>
</dbReference>
<sequence>MMRFSKLISTSLGIGYIGKGAGSVAAAVCCFAWYFIQIRGVSTPATFAAIVLLFFAGVWTASVVEREWGKDHNRVVIDEVQGMCVSLFLIPVSWKFVILGFILFRFFDITKPLFIRKAESLPAGWGVMMDDLLAGICSNVVLQLIVKSGLL</sequence>
<dbReference type="InterPro" id="IPR007686">
    <property type="entry name" value="YutG/PgpA"/>
</dbReference>
<evidence type="ECO:0000313" key="4">
    <source>
        <dbReference type="Proteomes" id="UP000261284"/>
    </source>
</evidence>
<dbReference type="GO" id="GO:0006629">
    <property type="term" value="P:lipid metabolic process"/>
    <property type="evidence" value="ECO:0007669"/>
    <property type="project" value="InterPro"/>
</dbReference>
<dbReference type="RefSeq" id="WP_116847696.1">
    <property type="nucleotide sequence ID" value="NZ_QTJU01000004.1"/>
</dbReference>
<feature type="transmembrane region" description="Helical" evidence="1">
    <location>
        <begin position="42"/>
        <end position="64"/>
    </location>
</feature>
<reference evidence="3 4" key="1">
    <citation type="submission" date="2018-08" db="EMBL/GenBank/DDBJ databases">
        <title>Chitinophagaceae sp. K23C18032701, a novel bacterium isolated from forest soil.</title>
        <authorList>
            <person name="Wang C."/>
        </authorList>
    </citation>
    <scope>NUCLEOTIDE SEQUENCE [LARGE SCALE GENOMIC DNA]</scope>
    <source>
        <strain evidence="3 4">K23C18032701</strain>
    </source>
</reference>
<dbReference type="PANTHER" id="PTHR36305:SF1">
    <property type="entry name" value="PHOSPHATIDYLGLYCEROPHOSPHATASE A"/>
    <property type="match status" value="1"/>
</dbReference>
<accession>A0A3E1NI72</accession>
<dbReference type="EMBL" id="QTJU01000004">
    <property type="protein sequence ID" value="RFM27619.1"/>
    <property type="molecule type" value="Genomic_DNA"/>
</dbReference>
<keyword evidence="1" id="KW-0472">Membrane</keyword>
<gene>
    <name evidence="3" type="ORF">DXN05_12945</name>
</gene>
<feature type="transmembrane region" description="Helical" evidence="1">
    <location>
        <begin position="12"/>
        <end position="36"/>
    </location>
</feature>